<protein>
    <submittedName>
        <fullName evidence="4">Phospholipid/glycerol acyltransferase</fullName>
    </submittedName>
</protein>
<evidence type="ECO:0000313" key="4">
    <source>
        <dbReference type="EMBL" id="GAL94633.1"/>
    </source>
</evidence>
<dbReference type="SUPFAM" id="SSF69593">
    <property type="entry name" value="Glycerol-3-phosphate (1)-acyltransferase"/>
    <property type="match status" value="1"/>
</dbReference>
<dbReference type="InterPro" id="IPR002123">
    <property type="entry name" value="Plipid/glycerol_acylTrfase"/>
</dbReference>
<keyword evidence="1 4" id="KW-0808">Transferase</keyword>
<accession>A0A0A1VYQ2</accession>
<gene>
    <name evidence="4" type="ORF">N44_03213</name>
</gene>
<evidence type="ECO:0000259" key="3">
    <source>
        <dbReference type="SMART" id="SM00563"/>
    </source>
</evidence>
<dbReference type="GO" id="GO:0003841">
    <property type="term" value="F:1-acylglycerol-3-phosphate O-acyltransferase activity"/>
    <property type="evidence" value="ECO:0007669"/>
    <property type="project" value="TreeGrafter"/>
</dbReference>
<dbReference type="Pfam" id="PF01553">
    <property type="entry name" value="Acyltransferase"/>
    <property type="match status" value="1"/>
</dbReference>
<organism evidence="4 5">
    <name type="scientific">Microcystis aeruginosa NIES-44</name>
    <dbReference type="NCBI Taxonomy" id="449439"/>
    <lineage>
        <taxon>Bacteria</taxon>
        <taxon>Bacillati</taxon>
        <taxon>Cyanobacteriota</taxon>
        <taxon>Cyanophyceae</taxon>
        <taxon>Oscillatoriophycideae</taxon>
        <taxon>Chroococcales</taxon>
        <taxon>Microcystaceae</taxon>
        <taxon>Microcystis</taxon>
    </lineage>
</organism>
<dbReference type="Proteomes" id="UP000030321">
    <property type="component" value="Unassembled WGS sequence"/>
</dbReference>
<reference evidence="5" key="1">
    <citation type="journal article" date="2015" name="Genome">
        <title>Whole Genome Sequence of the Non-Microcystin-Producing Microcystis aeruginosa Strain NIES-44.</title>
        <authorList>
            <person name="Okano K."/>
            <person name="Miyata N."/>
            <person name="Ozaki Y."/>
        </authorList>
    </citation>
    <scope>NUCLEOTIDE SEQUENCE [LARGE SCALE GENOMIC DNA]</scope>
    <source>
        <strain evidence="5">NIES-44</strain>
    </source>
</reference>
<dbReference type="GO" id="GO:0006654">
    <property type="term" value="P:phosphatidic acid biosynthetic process"/>
    <property type="evidence" value="ECO:0007669"/>
    <property type="project" value="TreeGrafter"/>
</dbReference>
<dbReference type="PANTHER" id="PTHR10434:SF66">
    <property type="entry name" value="PHOSPHOLIPID_GLYCEROL ACYLTRANSFERASE DOMAIN-CONTAINING PROTEIN"/>
    <property type="match status" value="1"/>
</dbReference>
<comment type="caution">
    <text evidence="4">The sequence shown here is derived from an EMBL/GenBank/DDBJ whole genome shotgun (WGS) entry which is preliminary data.</text>
</comment>
<dbReference type="CDD" id="cd07989">
    <property type="entry name" value="LPLAT_AGPAT-like"/>
    <property type="match status" value="1"/>
</dbReference>
<evidence type="ECO:0000256" key="1">
    <source>
        <dbReference type="ARBA" id="ARBA00022679"/>
    </source>
</evidence>
<dbReference type="SMART" id="SM00563">
    <property type="entry name" value="PlsC"/>
    <property type="match status" value="1"/>
</dbReference>
<sequence>MTLLTPLSTSRLILDTTRTGLFTVGQENLPSQGVAIVVSNHRSFLDAPILIQALGKTLPIACHHYMGKTPLLRELIGELGCFPFDTPEKRHQTFFRQATDFLQSGRWIGLFPEGGSPMLNLTPPRQISRFQSGFAHLALRCPVENLSVLPVAILSESETAISPFPVRLLRWLDTTEPLFDQDGWHPVVFYHRVKVAIGRPYRITESDRSDYQGKQGKKAINRLIGHCQSEISDLLLKG</sequence>
<dbReference type="RefSeq" id="WP_045360752.1">
    <property type="nucleotide sequence ID" value="NZ_BBPA01000059.1"/>
</dbReference>
<evidence type="ECO:0000256" key="2">
    <source>
        <dbReference type="ARBA" id="ARBA00023315"/>
    </source>
</evidence>
<dbReference type="EMBL" id="BBPA01000059">
    <property type="protein sequence ID" value="GAL94633.1"/>
    <property type="molecule type" value="Genomic_DNA"/>
</dbReference>
<dbReference type="AlphaFoldDB" id="A0A0A1VYQ2"/>
<evidence type="ECO:0000313" key="5">
    <source>
        <dbReference type="Proteomes" id="UP000030321"/>
    </source>
</evidence>
<name>A0A0A1VYQ2_MICAE</name>
<proteinExistence type="predicted"/>
<feature type="domain" description="Phospholipid/glycerol acyltransferase" evidence="3">
    <location>
        <begin position="35"/>
        <end position="156"/>
    </location>
</feature>
<dbReference type="PANTHER" id="PTHR10434">
    <property type="entry name" value="1-ACYL-SN-GLYCEROL-3-PHOSPHATE ACYLTRANSFERASE"/>
    <property type="match status" value="1"/>
</dbReference>
<keyword evidence="2 4" id="KW-0012">Acyltransferase</keyword>